<dbReference type="GO" id="GO:0019898">
    <property type="term" value="C:extrinsic component of membrane"/>
    <property type="evidence" value="ECO:0007669"/>
    <property type="project" value="InterPro"/>
</dbReference>
<organism evidence="2 3">
    <name type="scientific">Desulfolutivibrio sulfodismutans</name>
    <dbReference type="NCBI Taxonomy" id="63561"/>
    <lineage>
        <taxon>Bacteria</taxon>
        <taxon>Pseudomonadati</taxon>
        <taxon>Thermodesulfobacteriota</taxon>
        <taxon>Desulfovibrionia</taxon>
        <taxon>Desulfovibrionales</taxon>
        <taxon>Desulfovibrionaceae</taxon>
        <taxon>Desulfolutivibrio</taxon>
    </lineage>
</organism>
<gene>
    <name evidence="2" type="ORF">G3N56_00470</name>
</gene>
<dbReference type="Pfam" id="PF01789">
    <property type="entry name" value="PsbP"/>
    <property type="match status" value="1"/>
</dbReference>
<dbReference type="InterPro" id="IPR016123">
    <property type="entry name" value="Mog1/PsbP_a/b/a-sand"/>
</dbReference>
<dbReference type="InterPro" id="IPR002683">
    <property type="entry name" value="PsbP_C"/>
</dbReference>
<dbReference type="SUPFAM" id="SSF55724">
    <property type="entry name" value="Mog1p/PsbP-like"/>
    <property type="match status" value="1"/>
</dbReference>
<comment type="caution">
    <text evidence="2">The sequence shown here is derived from an EMBL/GenBank/DDBJ whole genome shotgun (WGS) entry which is preliminary data.</text>
</comment>
<name>A0A7K3NJ25_9BACT</name>
<dbReference type="AlphaFoldDB" id="A0A7K3NJ25"/>
<dbReference type="GO" id="GO:0009654">
    <property type="term" value="C:photosystem II oxygen evolving complex"/>
    <property type="evidence" value="ECO:0007669"/>
    <property type="project" value="InterPro"/>
</dbReference>
<dbReference type="RefSeq" id="WP_163300277.1">
    <property type="nucleotide sequence ID" value="NZ_JAAGRQ010000002.1"/>
</dbReference>
<accession>A0A7K3NJ25</accession>
<keyword evidence="3" id="KW-1185">Reference proteome</keyword>
<reference evidence="2 3" key="1">
    <citation type="submission" date="2020-02" db="EMBL/GenBank/DDBJ databases">
        <title>Comparative genomics of sulfur disproportionating microorganisms.</title>
        <authorList>
            <person name="Ward L.M."/>
            <person name="Bertran E."/>
            <person name="Johnston D.T."/>
        </authorList>
    </citation>
    <scope>NUCLEOTIDE SEQUENCE [LARGE SCALE GENOMIC DNA]</scope>
    <source>
        <strain evidence="2 3">DSM 3696</strain>
    </source>
</reference>
<sequence length="175" mass="19846">MKKKRVLPALVAVTVVLLVVFTYEYIKTERVRFVSDDGKYEFEYPRSWKCEAAEGIVTLYNVANVNGYPENVTVVRSRMAPGWEAGFEESLAGQFAELNGKFTMLQTRQVTIHGKSVKIYVYSLSVNDKVLMNQIYIFQTGKESATVVTCSALEKEFSKAASQFENICNSFEFQT</sequence>
<evidence type="ECO:0000259" key="1">
    <source>
        <dbReference type="Pfam" id="PF01789"/>
    </source>
</evidence>
<dbReference type="GO" id="GO:0005509">
    <property type="term" value="F:calcium ion binding"/>
    <property type="evidence" value="ECO:0007669"/>
    <property type="project" value="InterPro"/>
</dbReference>
<dbReference type="Gene3D" id="3.40.1000.10">
    <property type="entry name" value="Mog1/PsbP, alpha/beta/alpha sandwich"/>
    <property type="match status" value="1"/>
</dbReference>
<dbReference type="Proteomes" id="UP000469724">
    <property type="component" value="Unassembled WGS sequence"/>
</dbReference>
<evidence type="ECO:0000313" key="3">
    <source>
        <dbReference type="Proteomes" id="UP000469724"/>
    </source>
</evidence>
<dbReference type="EMBL" id="JAAGRQ010000002">
    <property type="protein sequence ID" value="NDY55219.1"/>
    <property type="molecule type" value="Genomic_DNA"/>
</dbReference>
<proteinExistence type="predicted"/>
<feature type="domain" description="PsbP C-terminal" evidence="1">
    <location>
        <begin position="32"/>
        <end position="173"/>
    </location>
</feature>
<protein>
    <recommendedName>
        <fullName evidence="1">PsbP C-terminal domain-containing protein</fullName>
    </recommendedName>
</protein>
<dbReference type="GO" id="GO:0015979">
    <property type="term" value="P:photosynthesis"/>
    <property type="evidence" value="ECO:0007669"/>
    <property type="project" value="InterPro"/>
</dbReference>
<evidence type="ECO:0000313" key="2">
    <source>
        <dbReference type="EMBL" id="NDY55219.1"/>
    </source>
</evidence>